<sequence length="682" mass="75027">MSQRSQIIWQPSGDDFHKSAMGRFLDTINQKYALSLQGYDQLHRWSVGRSTREKFWISVFKFLDIRTSRPPSEAIEKQNHMFPSPHFFPGTLMNFAENILSNRDPSATAIIEAQEGTLETTTITWGALQAHVESLVDSMTASGVRVGDRVVAVISNSELAIALSLATLSIGAIWSSISTDFGAQGIADRICQIDPVLIFAETKAAYNGKNRDLSQTIAAWAKDAALGSAFKNIIVTTIDDEGKKSVDANTITLKTFLSRGTGRKLIYKQLPFTQPAFIFFSSGTTGIPKCILHSAGGVLLQVKKDYTLHTGLTGNDILFQYTTTAWIMWTFMLTAMSLGTSIVVYTGSPLYPDLNMLPSLLSKLKVTVFGTSAKYLTDLMDNGLKLRNHFDLSALKIITSTGSVLPPDVACWIYNHGFPPHVRLVSGSGGTDCACSFVTGNPLLPLYSDQIQSKSIGMDVDVFDSSSSDGKSIESDEPGELVCKSPFPSQPLTFYGPDGDKKYREAYFSMFGDDVWVQGDLINISQETGGIHMLGRSDGVLNPSGVRFGSAEIYNVIRSFPDVEDSVCVGQRRPQDRDESVVLFLKLKPGCHKTRGLQQHICDRIGSTLSKKHVPRYVFYVNDIPYSGVGKKLEILVKNIISGREAKSTVVANPESLKLYRRYFDIEKASSIEKKKLGLSVL</sequence>
<gene>
    <name evidence="3" type="ORF">VTL71DRAFT_6858</name>
</gene>
<evidence type="ECO:0000313" key="3">
    <source>
        <dbReference type="EMBL" id="KAL2061481.1"/>
    </source>
</evidence>
<name>A0ABR4BV38_9HELO</name>
<proteinExistence type="predicted"/>
<comment type="caution">
    <text evidence="3">The sequence shown here is derived from an EMBL/GenBank/DDBJ whole genome shotgun (WGS) entry which is preliminary data.</text>
</comment>
<dbReference type="Proteomes" id="UP001595075">
    <property type="component" value="Unassembled WGS sequence"/>
</dbReference>
<evidence type="ECO:0000256" key="1">
    <source>
        <dbReference type="SAM" id="Phobius"/>
    </source>
</evidence>
<dbReference type="InterPro" id="IPR000873">
    <property type="entry name" value="AMP-dep_synth/lig_dom"/>
</dbReference>
<dbReference type="NCBIfam" id="TIGR01217">
    <property type="entry name" value="ac_ac_CoA_syn"/>
    <property type="match status" value="1"/>
</dbReference>
<organism evidence="3 4">
    <name type="scientific">Oculimacula yallundae</name>
    <dbReference type="NCBI Taxonomy" id="86028"/>
    <lineage>
        <taxon>Eukaryota</taxon>
        <taxon>Fungi</taxon>
        <taxon>Dikarya</taxon>
        <taxon>Ascomycota</taxon>
        <taxon>Pezizomycotina</taxon>
        <taxon>Leotiomycetes</taxon>
        <taxon>Helotiales</taxon>
        <taxon>Ploettnerulaceae</taxon>
        <taxon>Oculimacula</taxon>
    </lineage>
</organism>
<dbReference type="PANTHER" id="PTHR42921">
    <property type="entry name" value="ACETOACETYL-COA SYNTHETASE"/>
    <property type="match status" value="1"/>
</dbReference>
<feature type="domain" description="AMP-dependent synthetase/ligase" evidence="2">
    <location>
        <begin position="102"/>
        <end position="486"/>
    </location>
</feature>
<keyword evidence="4" id="KW-1185">Reference proteome</keyword>
<feature type="transmembrane region" description="Helical" evidence="1">
    <location>
        <begin position="326"/>
        <end position="347"/>
    </location>
</feature>
<accession>A0ABR4BV38</accession>
<dbReference type="InterPro" id="IPR042099">
    <property type="entry name" value="ANL_N_sf"/>
</dbReference>
<dbReference type="Pfam" id="PF00501">
    <property type="entry name" value="AMP-binding"/>
    <property type="match status" value="1"/>
</dbReference>
<dbReference type="Gene3D" id="3.40.50.12780">
    <property type="entry name" value="N-terminal domain of ligase-like"/>
    <property type="match status" value="1"/>
</dbReference>
<dbReference type="NCBIfam" id="NF002937">
    <property type="entry name" value="PRK03584.1"/>
    <property type="match status" value="1"/>
</dbReference>
<keyword evidence="1" id="KW-0472">Membrane</keyword>
<reference evidence="3 4" key="1">
    <citation type="journal article" date="2024" name="Commun. Biol.">
        <title>Comparative genomic analysis of thermophilic fungi reveals convergent evolutionary adaptations and gene losses.</title>
        <authorList>
            <person name="Steindorff A.S."/>
            <person name="Aguilar-Pontes M.V."/>
            <person name="Robinson A.J."/>
            <person name="Andreopoulos B."/>
            <person name="LaButti K."/>
            <person name="Kuo A."/>
            <person name="Mondo S."/>
            <person name="Riley R."/>
            <person name="Otillar R."/>
            <person name="Haridas S."/>
            <person name="Lipzen A."/>
            <person name="Grimwood J."/>
            <person name="Schmutz J."/>
            <person name="Clum A."/>
            <person name="Reid I.D."/>
            <person name="Moisan M.C."/>
            <person name="Butler G."/>
            <person name="Nguyen T.T.M."/>
            <person name="Dewar K."/>
            <person name="Conant G."/>
            <person name="Drula E."/>
            <person name="Henrissat B."/>
            <person name="Hansel C."/>
            <person name="Singer S."/>
            <person name="Hutchinson M.I."/>
            <person name="de Vries R.P."/>
            <person name="Natvig D.O."/>
            <person name="Powell A.J."/>
            <person name="Tsang A."/>
            <person name="Grigoriev I.V."/>
        </authorList>
    </citation>
    <scope>NUCLEOTIDE SEQUENCE [LARGE SCALE GENOMIC DNA]</scope>
    <source>
        <strain evidence="3 4">CBS 494.80</strain>
    </source>
</reference>
<keyword evidence="1" id="KW-0812">Transmembrane</keyword>
<dbReference type="Gene3D" id="3.30.300.30">
    <property type="match status" value="1"/>
</dbReference>
<dbReference type="InterPro" id="IPR020845">
    <property type="entry name" value="AMP-binding_CS"/>
</dbReference>
<evidence type="ECO:0000313" key="4">
    <source>
        <dbReference type="Proteomes" id="UP001595075"/>
    </source>
</evidence>
<protein>
    <recommendedName>
        <fullName evidence="2">AMP-dependent synthetase/ligase domain-containing protein</fullName>
    </recommendedName>
</protein>
<dbReference type="InterPro" id="IPR045851">
    <property type="entry name" value="AMP-bd_C_sf"/>
</dbReference>
<dbReference type="EMBL" id="JAZHXI010000018">
    <property type="protein sequence ID" value="KAL2061481.1"/>
    <property type="molecule type" value="Genomic_DNA"/>
</dbReference>
<evidence type="ECO:0000259" key="2">
    <source>
        <dbReference type="Pfam" id="PF00501"/>
    </source>
</evidence>
<dbReference type="SUPFAM" id="SSF56801">
    <property type="entry name" value="Acetyl-CoA synthetase-like"/>
    <property type="match status" value="1"/>
</dbReference>
<dbReference type="InterPro" id="IPR005914">
    <property type="entry name" value="Acac_CoA_synth"/>
</dbReference>
<dbReference type="PANTHER" id="PTHR42921:SF4">
    <property type="entry name" value="ACETOACETYL-COA SYNTHASE (AFU_ORTHOLOGUE AFUA_8G04770)"/>
    <property type="match status" value="1"/>
</dbReference>
<dbReference type="PROSITE" id="PS00455">
    <property type="entry name" value="AMP_BINDING"/>
    <property type="match status" value="1"/>
</dbReference>
<keyword evidence="1" id="KW-1133">Transmembrane helix</keyword>